<reference evidence="2" key="1">
    <citation type="journal article" date="2015" name="PeerJ">
        <title>First genomic representation of candidate bacterial phylum KSB3 points to enhanced environmental sensing as a trigger of wastewater bulking.</title>
        <authorList>
            <person name="Sekiguchi Y."/>
            <person name="Ohashi A."/>
            <person name="Parks D.H."/>
            <person name="Yamauchi T."/>
            <person name="Tyson G.W."/>
            <person name="Hugenholtz P."/>
        </authorList>
    </citation>
    <scope>NUCLEOTIDE SEQUENCE [LARGE SCALE GENOMIC DNA]</scope>
</reference>
<dbReference type="eggNOG" id="COG2414">
    <property type="taxonomic scope" value="Bacteria"/>
</dbReference>
<dbReference type="EMBL" id="DF820470">
    <property type="protein sequence ID" value="GAK59372.1"/>
    <property type="molecule type" value="Genomic_DNA"/>
</dbReference>
<accession>A0A081C467</accession>
<dbReference type="Pfam" id="PF02730">
    <property type="entry name" value="AFOR_N"/>
    <property type="match status" value="1"/>
</dbReference>
<gene>
    <name evidence="2" type="ORF">U27_06356</name>
</gene>
<sequence length="255" mass="27533">MKGYWGKALVVDLTTGASAGWKIPGEWLRDYIGGEGIGVRYLADLITPETEPFAKEQPLIFATGPLTGTPAPCSGRCVVVFRSPATGTLGMSNAGGYFAPELKKAGWDALIVTGKSEKPVYISIKDDQVELRCAEKVWGQGIHATEDFIKQDLQEEKVQIASIGQSGENKVMFAAIMTDKHRAFGRGGAGALMGSKNLKAIAVKGTKTMPVADLEQLKAIGAEARKELFEEAFVRDELKPFGTPSFYDSLTLRSR</sequence>
<dbReference type="InterPro" id="IPR013983">
    <property type="entry name" value="Ald_Fedxn_OxRdtase_N"/>
</dbReference>
<protein>
    <submittedName>
        <fullName evidence="2">Tungsten-containing aldehyde ferredoxin oxidoreductase</fullName>
    </submittedName>
</protein>
<feature type="domain" description="Aldehyde ferredoxin oxidoreductase N-terminal" evidence="1">
    <location>
        <begin position="4"/>
        <end position="207"/>
    </location>
</feature>
<dbReference type="HOGENOM" id="CLU_066997_0_0_0"/>
<name>A0A081C467_VECG1</name>
<dbReference type="GO" id="GO:0051536">
    <property type="term" value="F:iron-sulfur cluster binding"/>
    <property type="evidence" value="ECO:0007669"/>
    <property type="project" value="InterPro"/>
</dbReference>
<dbReference type="STRING" id="1499967.U27_06356"/>
<evidence type="ECO:0000313" key="3">
    <source>
        <dbReference type="Proteomes" id="UP000030661"/>
    </source>
</evidence>
<evidence type="ECO:0000313" key="2">
    <source>
        <dbReference type="EMBL" id="GAK59372.1"/>
    </source>
</evidence>
<dbReference type="InterPro" id="IPR051919">
    <property type="entry name" value="W-dependent_AOR"/>
</dbReference>
<dbReference type="InterPro" id="IPR036503">
    <property type="entry name" value="Ald_Fedxn_OxRdtase_N_sf"/>
</dbReference>
<dbReference type="Gene3D" id="3.60.9.10">
    <property type="entry name" value="Aldehyde ferredoxin oxidoreductase, N-terminal domain"/>
    <property type="match status" value="1"/>
</dbReference>
<dbReference type="GO" id="GO:0016625">
    <property type="term" value="F:oxidoreductase activity, acting on the aldehyde or oxo group of donors, iron-sulfur protein as acceptor"/>
    <property type="evidence" value="ECO:0007669"/>
    <property type="project" value="InterPro"/>
</dbReference>
<dbReference type="PANTHER" id="PTHR30038">
    <property type="entry name" value="ALDEHYDE FERREDOXIN OXIDOREDUCTASE"/>
    <property type="match status" value="1"/>
</dbReference>
<proteinExistence type="predicted"/>
<organism evidence="2">
    <name type="scientific">Vecturithrix granuli</name>
    <dbReference type="NCBI Taxonomy" id="1499967"/>
    <lineage>
        <taxon>Bacteria</taxon>
        <taxon>Candidatus Moduliflexota</taxon>
        <taxon>Candidatus Vecturitrichia</taxon>
        <taxon>Candidatus Vecturitrichales</taxon>
        <taxon>Candidatus Vecturitrichaceae</taxon>
        <taxon>Candidatus Vecturithrix</taxon>
    </lineage>
</organism>
<dbReference type="PANTHER" id="PTHR30038:SF0">
    <property type="entry name" value="TUNGSTEN-CONTAINING ALDEHYDE FERREDOXIN OXIDOREDUCTASE"/>
    <property type="match status" value="1"/>
</dbReference>
<dbReference type="AlphaFoldDB" id="A0A081C467"/>
<dbReference type="SUPFAM" id="SSF56228">
    <property type="entry name" value="Aldehyde ferredoxin oxidoreductase, N-terminal domain"/>
    <property type="match status" value="1"/>
</dbReference>
<evidence type="ECO:0000259" key="1">
    <source>
        <dbReference type="SMART" id="SM00790"/>
    </source>
</evidence>
<dbReference type="Proteomes" id="UP000030661">
    <property type="component" value="Unassembled WGS sequence"/>
</dbReference>
<dbReference type="SMART" id="SM00790">
    <property type="entry name" value="AFOR_N"/>
    <property type="match status" value="1"/>
</dbReference>
<keyword evidence="3" id="KW-1185">Reference proteome</keyword>